<evidence type="ECO:0000256" key="1">
    <source>
        <dbReference type="ARBA" id="ARBA00023015"/>
    </source>
</evidence>
<dbReference type="InterPro" id="IPR036388">
    <property type="entry name" value="WH-like_DNA-bd_sf"/>
</dbReference>
<reference evidence="5 6" key="1">
    <citation type="submission" date="2015-03" db="EMBL/GenBank/DDBJ databases">
        <title>Draft genome sequence of Elstera litoralis.</title>
        <authorList>
            <person name="Rahalkar M.C."/>
            <person name="Dhakephalkar P.K."/>
            <person name="Pore S.D."/>
            <person name="Arora P."/>
            <person name="Kapse N.G."/>
            <person name="Pandit P.S."/>
        </authorList>
    </citation>
    <scope>NUCLEOTIDE SEQUENCE [LARGE SCALE GENOMIC DNA]</scope>
    <source>
        <strain evidence="5 6">Dia-1</strain>
    </source>
</reference>
<evidence type="ECO:0000259" key="4">
    <source>
        <dbReference type="PROSITE" id="PS50956"/>
    </source>
</evidence>
<name>A0A0F3IHH2_9PROT</name>
<dbReference type="PRINTS" id="PR00033">
    <property type="entry name" value="HTHASNC"/>
</dbReference>
<protein>
    <submittedName>
        <fullName evidence="5">AsnC family transcriptional regulator</fullName>
    </submittedName>
</protein>
<evidence type="ECO:0000256" key="3">
    <source>
        <dbReference type="ARBA" id="ARBA00023163"/>
    </source>
</evidence>
<organism evidence="5 6">
    <name type="scientific">Elstera litoralis</name>
    <dbReference type="NCBI Taxonomy" id="552518"/>
    <lineage>
        <taxon>Bacteria</taxon>
        <taxon>Pseudomonadati</taxon>
        <taxon>Pseudomonadota</taxon>
        <taxon>Alphaproteobacteria</taxon>
        <taxon>Rhodospirillales</taxon>
        <taxon>Rhodospirillaceae</taxon>
        <taxon>Elstera</taxon>
    </lineage>
</organism>
<keyword evidence="3" id="KW-0804">Transcription</keyword>
<feature type="domain" description="HTH asnC-type" evidence="4">
    <location>
        <begin position="8"/>
        <end position="85"/>
    </location>
</feature>
<accession>A0A0F3IHH2</accession>
<keyword evidence="2" id="KW-0238">DNA-binding</keyword>
<dbReference type="SUPFAM" id="SSF46785">
    <property type="entry name" value="Winged helix' DNA-binding domain"/>
    <property type="match status" value="1"/>
</dbReference>
<dbReference type="InterPro" id="IPR019887">
    <property type="entry name" value="Tscrpt_reg_AsnC/Lrp_C"/>
</dbReference>
<proteinExistence type="predicted"/>
<dbReference type="SMART" id="SM00344">
    <property type="entry name" value="HTH_ASNC"/>
    <property type="match status" value="1"/>
</dbReference>
<dbReference type="OrthoDB" id="9813313at2"/>
<dbReference type="Gene3D" id="1.10.10.10">
    <property type="entry name" value="Winged helix-like DNA-binding domain superfamily/Winged helix DNA-binding domain"/>
    <property type="match status" value="1"/>
</dbReference>
<comment type="caution">
    <text evidence="5">The sequence shown here is derived from an EMBL/GenBank/DDBJ whole genome shotgun (WGS) entry which is preliminary data.</text>
</comment>
<dbReference type="PATRIC" id="fig|552518.3.peg.4849"/>
<dbReference type="AlphaFoldDB" id="A0A0F3IHH2"/>
<dbReference type="PROSITE" id="PS50956">
    <property type="entry name" value="HTH_ASNC_2"/>
    <property type="match status" value="1"/>
</dbReference>
<dbReference type="InterPro" id="IPR011991">
    <property type="entry name" value="ArsR-like_HTH"/>
</dbReference>
<dbReference type="Gene3D" id="3.30.70.920">
    <property type="match status" value="1"/>
</dbReference>
<gene>
    <name evidence="5" type="ORF">VZ95_20830</name>
</gene>
<dbReference type="GO" id="GO:0043200">
    <property type="term" value="P:response to amino acid"/>
    <property type="evidence" value="ECO:0007669"/>
    <property type="project" value="TreeGrafter"/>
</dbReference>
<dbReference type="PANTHER" id="PTHR30154">
    <property type="entry name" value="LEUCINE-RESPONSIVE REGULATORY PROTEIN"/>
    <property type="match status" value="1"/>
</dbReference>
<dbReference type="SUPFAM" id="SSF54909">
    <property type="entry name" value="Dimeric alpha+beta barrel"/>
    <property type="match status" value="1"/>
</dbReference>
<keyword evidence="6" id="KW-1185">Reference proteome</keyword>
<dbReference type="Pfam" id="PF13412">
    <property type="entry name" value="HTH_24"/>
    <property type="match status" value="1"/>
</dbReference>
<dbReference type="EMBL" id="LAJY01000942">
    <property type="protein sequence ID" value="KJV06240.1"/>
    <property type="molecule type" value="Genomic_DNA"/>
</dbReference>
<dbReference type="InterPro" id="IPR019888">
    <property type="entry name" value="Tscrpt_reg_AsnC-like"/>
</dbReference>
<dbReference type="InterPro" id="IPR000485">
    <property type="entry name" value="AsnC-type_HTH_dom"/>
</dbReference>
<sequence>MGKTPRKLDRTDLKILSLLQTEGRITNLKLAEKVGLSPSPCLERVKRLEAAGYINRYSAEIDLDLLCRNVLVFAEVTLKNQRGEDYERFETVIAKIPEIIEAYSIGGGYDYLLKFVCGDVRDYQILSEKMINSDVGIDKFFSHIVIKPVKAYRGMPLAHLIDKDTNPSVILS</sequence>
<keyword evidence="1" id="KW-0805">Transcription regulation</keyword>
<dbReference type="CDD" id="cd00090">
    <property type="entry name" value="HTH_ARSR"/>
    <property type="match status" value="1"/>
</dbReference>
<dbReference type="InterPro" id="IPR011008">
    <property type="entry name" value="Dimeric_a/b-barrel"/>
</dbReference>
<evidence type="ECO:0000256" key="2">
    <source>
        <dbReference type="ARBA" id="ARBA00023125"/>
    </source>
</evidence>
<dbReference type="PANTHER" id="PTHR30154:SF34">
    <property type="entry name" value="TRANSCRIPTIONAL REGULATOR AZLB"/>
    <property type="match status" value="1"/>
</dbReference>
<dbReference type="RefSeq" id="WP_045777574.1">
    <property type="nucleotide sequence ID" value="NZ_LAJY01000942.1"/>
</dbReference>
<evidence type="ECO:0000313" key="5">
    <source>
        <dbReference type="EMBL" id="KJV06240.1"/>
    </source>
</evidence>
<dbReference type="GO" id="GO:0043565">
    <property type="term" value="F:sequence-specific DNA binding"/>
    <property type="evidence" value="ECO:0007669"/>
    <property type="project" value="InterPro"/>
</dbReference>
<evidence type="ECO:0000313" key="6">
    <source>
        <dbReference type="Proteomes" id="UP000033774"/>
    </source>
</evidence>
<dbReference type="GO" id="GO:0006355">
    <property type="term" value="P:regulation of DNA-templated transcription"/>
    <property type="evidence" value="ECO:0007669"/>
    <property type="project" value="UniProtKB-ARBA"/>
</dbReference>
<dbReference type="Pfam" id="PF01037">
    <property type="entry name" value="AsnC_trans_reg"/>
    <property type="match status" value="1"/>
</dbReference>
<dbReference type="Proteomes" id="UP000033774">
    <property type="component" value="Unassembled WGS sequence"/>
</dbReference>
<dbReference type="InterPro" id="IPR036390">
    <property type="entry name" value="WH_DNA-bd_sf"/>
</dbReference>
<dbReference type="GO" id="GO:0005829">
    <property type="term" value="C:cytosol"/>
    <property type="evidence" value="ECO:0007669"/>
    <property type="project" value="TreeGrafter"/>
</dbReference>